<dbReference type="EMBL" id="AP019307">
    <property type="protein sequence ID" value="BBH18596.1"/>
    <property type="molecule type" value="Genomic_DNA"/>
</dbReference>
<keyword evidence="2" id="KW-1185">Reference proteome</keyword>
<reference evidence="1 2" key="1">
    <citation type="submission" date="2018-11" db="EMBL/GenBank/DDBJ databases">
        <title>Complete genome sequence of Nocardioides baekrokdamisoli strain KCTC 39748.</title>
        <authorList>
            <person name="Kang S.W."/>
            <person name="Lee K.C."/>
            <person name="Kim K.K."/>
            <person name="Kim J.S."/>
            <person name="Kim D.S."/>
            <person name="Ko S.H."/>
            <person name="Yang S.H."/>
            <person name="Shin Y.K."/>
            <person name="Lee J.S."/>
        </authorList>
    </citation>
    <scope>NUCLEOTIDE SEQUENCE [LARGE SCALE GENOMIC DNA]</scope>
    <source>
        <strain evidence="1 2">KCTC 39748</strain>
    </source>
</reference>
<dbReference type="Proteomes" id="UP000271573">
    <property type="component" value="Chromosome"/>
</dbReference>
<accession>A0A3G9IJX9</accession>
<evidence type="ECO:0000313" key="2">
    <source>
        <dbReference type="Proteomes" id="UP000271573"/>
    </source>
</evidence>
<protein>
    <submittedName>
        <fullName evidence="1">Uncharacterized protein</fullName>
    </submittedName>
</protein>
<name>A0A3G9IJX9_9ACTN</name>
<organism evidence="1 2">
    <name type="scientific">Nocardioides baekrokdamisoli</name>
    <dbReference type="NCBI Taxonomy" id="1804624"/>
    <lineage>
        <taxon>Bacteria</taxon>
        <taxon>Bacillati</taxon>
        <taxon>Actinomycetota</taxon>
        <taxon>Actinomycetes</taxon>
        <taxon>Propionibacteriales</taxon>
        <taxon>Nocardioidaceae</taxon>
        <taxon>Nocardioides</taxon>
    </lineage>
</organism>
<proteinExistence type="predicted"/>
<dbReference type="AlphaFoldDB" id="A0A3G9IJX9"/>
<gene>
    <name evidence="1" type="ORF">Back2_28830</name>
</gene>
<evidence type="ECO:0000313" key="1">
    <source>
        <dbReference type="EMBL" id="BBH18596.1"/>
    </source>
</evidence>
<sequence>MCGSRSSPATERPDGACETVAKKIRTARHGEAPGRVIAPGTSELLGAPAVDHPPSVCWHCSDLSASHPYREAGETAPRPSAGPFHRSVTLAYPEALLLVIEKIARRV</sequence>
<dbReference type="KEGG" id="nbe:Back2_28830"/>